<feature type="region of interest" description="Disordered" evidence="1">
    <location>
        <begin position="83"/>
        <end position="170"/>
    </location>
</feature>
<dbReference type="SUPFAM" id="SSF52113">
    <property type="entry name" value="BRCT domain"/>
    <property type="match status" value="1"/>
</dbReference>
<evidence type="ECO:0000313" key="3">
    <source>
        <dbReference type="Proteomes" id="UP001150569"/>
    </source>
</evidence>
<keyword evidence="3" id="KW-1185">Reference proteome</keyword>
<organism evidence="2 3">
    <name type="scientific">Tieghemiomyces parasiticus</name>
    <dbReference type="NCBI Taxonomy" id="78921"/>
    <lineage>
        <taxon>Eukaryota</taxon>
        <taxon>Fungi</taxon>
        <taxon>Fungi incertae sedis</taxon>
        <taxon>Zoopagomycota</taxon>
        <taxon>Kickxellomycotina</taxon>
        <taxon>Dimargaritomycetes</taxon>
        <taxon>Dimargaritales</taxon>
        <taxon>Dimargaritaceae</taxon>
        <taxon>Tieghemiomyces</taxon>
    </lineage>
</organism>
<dbReference type="OrthoDB" id="5572064at2759"/>
<name>A0A9W8DHA8_9FUNG</name>
<comment type="caution">
    <text evidence="2">The sequence shown here is derived from an EMBL/GenBank/DDBJ whole genome shotgun (WGS) entry which is preliminary data.</text>
</comment>
<feature type="region of interest" description="Disordered" evidence="1">
    <location>
        <begin position="202"/>
        <end position="257"/>
    </location>
</feature>
<accession>A0A9W8DHA8</accession>
<proteinExistence type="predicted"/>
<reference evidence="2" key="1">
    <citation type="submission" date="2022-07" db="EMBL/GenBank/DDBJ databases">
        <title>Phylogenomic reconstructions and comparative analyses of Kickxellomycotina fungi.</title>
        <authorList>
            <person name="Reynolds N.K."/>
            <person name="Stajich J.E."/>
            <person name="Barry K."/>
            <person name="Grigoriev I.V."/>
            <person name="Crous P."/>
            <person name="Smith M.E."/>
        </authorList>
    </citation>
    <scope>NUCLEOTIDE SEQUENCE</scope>
    <source>
        <strain evidence="2">RSA 861</strain>
    </source>
</reference>
<sequence length="341" mass="36653">MQLFASCCAWFARSVPRTHVDIWLTEGGARVDTPSDQTLYIFSNNCNDPETHRLQSAGKVIYRSAWILDCHLSRGRRAVGPYVLAPRPEGDGNKPPTTGLPPPSPQLPPAFSGATPGSVGNGSRLQNRRLSSASLTSPPYSAHGSSLATPRFRRAGSTRPSPGTPIGLGAAHPRLSVAELVQAYSPPPGSVALQRTAYLRGGHGGSCSGSSSHPYRGLTDPAARRLTKRPRRLSTQSLQPFDTTSHTPSGWRPDPSEAWADHMSDTQSVVSHVSRLSNASSIGPFAVDEHRIVLRYNVDVADPDTSRELLEGVVSFVPNADGYSVRRNVPHFPVLGGHSRH</sequence>
<evidence type="ECO:0008006" key="4">
    <source>
        <dbReference type="Google" id="ProtNLM"/>
    </source>
</evidence>
<evidence type="ECO:0000256" key="1">
    <source>
        <dbReference type="SAM" id="MobiDB-lite"/>
    </source>
</evidence>
<dbReference type="AlphaFoldDB" id="A0A9W8DHA8"/>
<feature type="compositionally biased region" description="Polar residues" evidence="1">
    <location>
        <begin position="233"/>
        <end position="248"/>
    </location>
</feature>
<gene>
    <name evidence="2" type="ORF">IWQ60_011422</name>
</gene>
<dbReference type="InterPro" id="IPR036420">
    <property type="entry name" value="BRCT_dom_sf"/>
</dbReference>
<dbReference type="Proteomes" id="UP001150569">
    <property type="component" value="Unassembled WGS sequence"/>
</dbReference>
<feature type="compositionally biased region" description="Polar residues" evidence="1">
    <location>
        <begin position="121"/>
        <end position="148"/>
    </location>
</feature>
<evidence type="ECO:0000313" key="2">
    <source>
        <dbReference type="EMBL" id="KAJ1908976.1"/>
    </source>
</evidence>
<protein>
    <recommendedName>
        <fullName evidence="4">BRCT domain-containing protein</fullName>
    </recommendedName>
</protein>
<feature type="compositionally biased region" description="Pro residues" evidence="1">
    <location>
        <begin position="98"/>
        <end position="108"/>
    </location>
</feature>
<dbReference type="EMBL" id="JANBPT010001286">
    <property type="protein sequence ID" value="KAJ1908976.1"/>
    <property type="molecule type" value="Genomic_DNA"/>
</dbReference>